<name>A0A091EHM7_CORBR</name>
<keyword evidence="2" id="KW-1185">Reference proteome</keyword>
<reference evidence="1 2" key="1">
    <citation type="submission" date="2014-04" db="EMBL/GenBank/DDBJ databases">
        <title>Genome evolution of avian class.</title>
        <authorList>
            <person name="Zhang G."/>
            <person name="Li C."/>
        </authorList>
    </citation>
    <scope>NUCLEOTIDE SEQUENCE [LARGE SCALE GENOMIC DNA]</scope>
    <source>
        <strain evidence="1">BGI_N302</strain>
    </source>
</reference>
<organism evidence="1 2">
    <name type="scientific">Corvus brachyrhynchos</name>
    <name type="common">American crow</name>
    <dbReference type="NCBI Taxonomy" id="85066"/>
    <lineage>
        <taxon>Eukaryota</taxon>
        <taxon>Metazoa</taxon>
        <taxon>Chordata</taxon>
        <taxon>Craniata</taxon>
        <taxon>Vertebrata</taxon>
        <taxon>Euteleostomi</taxon>
        <taxon>Archelosauria</taxon>
        <taxon>Archosauria</taxon>
        <taxon>Dinosauria</taxon>
        <taxon>Saurischia</taxon>
        <taxon>Theropoda</taxon>
        <taxon>Coelurosauria</taxon>
        <taxon>Aves</taxon>
        <taxon>Neognathae</taxon>
        <taxon>Neoaves</taxon>
        <taxon>Telluraves</taxon>
        <taxon>Australaves</taxon>
        <taxon>Passeriformes</taxon>
        <taxon>Corvoidea</taxon>
        <taxon>Corvidae</taxon>
        <taxon>Corvus</taxon>
    </lineage>
</organism>
<feature type="non-terminal residue" evidence="1">
    <location>
        <position position="1"/>
    </location>
</feature>
<protein>
    <submittedName>
        <fullName evidence="1">Uncharacterized protein</fullName>
    </submittedName>
</protein>
<evidence type="ECO:0000313" key="2">
    <source>
        <dbReference type="Proteomes" id="UP000052976"/>
    </source>
</evidence>
<proteinExistence type="predicted"/>
<dbReference type="AlphaFoldDB" id="A0A091EHM7"/>
<dbReference type="EMBL" id="KK718540">
    <property type="protein sequence ID" value="KFO57473.1"/>
    <property type="molecule type" value="Genomic_DNA"/>
</dbReference>
<gene>
    <name evidence="1" type="ORF">N302_03516</name>
</gene>
<sequence>FLLRKERRAGISRGRVGMCSKSVPLSPELVSLPDADKRQDLLYKSSAPEAFTRTVMFTLKDSNSSALVSRVALTSLRNLKLHGRKL</sequence>
<evidence type="ECO:0000313" key="1">
    <source>
        <dbReference type="EMBL" id="KFO57473.1"/>
    </source>
</evidence>
<dbReference type="Proteomes" id="UP000052976">
    <property type="component" value="Unassembled WGS sequence"/>
</dbReference>
<feature type="non-terminal residue" evidence="1">
    <location>
        <position position="86"/>
    </location>
</feature>
<accession>A0A091EHM7</accession>